<dbReference type="RefSeq" id="WP_003087089.1">
    <property type="nucleotide sequence ID" value="NZ_AOUO01000254.1"/>
</dbReference>
<dbReference type="EMBL" id="AOUO01000254">
    <property type="protein sequence ID" value="EOD66883.1"/>
    <property type="molecule type" value="Genomic_DNA"/>
</dbReference>
<reference evidence="1 2" key="1">
    <citation type="submission" date="2013-02" db="EMBL/GenBank/DDBJ databases">
        <title>Draft genome sequence of Amycolatopsis vancoresmycina strain DSM 44592T.</title>
        <authorList>
            <person name="Kumar S."/>
            <person name="Kaur N."/>
            <person name="Kaur C."/>
            <person name="Raghava G.P.S."/>
            <person name="Mayilraj S."/>
        </authorList>
    </citation>
    <scope>NUCLEOTIDE SEQUENCE [LARGE SCALE GENOMIC DNA]</scope>
    <source>
        <strain evidence="1 2">DSM 44592</strain>
    </source>
</reference>
<dbReference type="AlphaFoldDB" id="R1G609"/>
<sequence length="135" mass="14220">MTPKRRTGTGRAAVDHIAAGLTDALSTLSKVTTAQAAIAEVARGDVAKATALLDRLDDQLLDAIADAAATLQHLAATVHCVCGGRRWVNDENWSPAYPELWRGERSPGDGLVPCGNCNFGGWDVDPVEVQEGKSP</sequence>
<keyword evidence="2" id="KW-1185">Reference proteome</keyword>
<dbReference type="PATRIC" id="fig|1292037.4.peg.3661"/>
<proteinExistence type="predicted"/>
<protein>
    <submittedName>
        <fullName evidence="1">Uncharacterized protein</fullName>
    </submittedName>
</protein>
<name>R1G609_9PSEU</name>
<dbReference type="Proteomes" id="UP000014139">
    <property type="component" value="Unassembled WGS sequence"/>
</dbReference>
<evidence type="ECO:0000313" key="2">
    <source>
        <dbReference type="Proteomes" id="UP000014139"/>
    </source>
</evidence>
<gene>
    <name evidence="1" type="ORF">H480_19208</name>
</gene>
<accession>R1G609</accession>
<evidence type="ECO:0000313" key="1">
    <source>
        <dbReference type="EMBL" id="EOD66883.1"/>
    </source>
</evidence>
<organism evidence="1 2">
    <name type="scientific">Amycolatopsis vancoresmycina DSM 44592</name>
    <dbReference type="NCBI Taxonomy" id="1292037"/>
    <lineage>
        <taxon>Bacteria</taxon>
        <taxon>Bacillati</taxon>
        <taxon>Actinomycetota</taxon>
        <taxon>Actinomycetes</taxon>
        <taxon>Pseudonocardiales</taxon>
        <taxon>Pseudonocardiaceae</taxon>
        <taxon>Amycolatopsis</taxon>
    </lineage>
</organism>
<comment type="caution">
    <text evidence="1">The sequence shown here is derived from an EMBL/GenBank/DDBJ whole genome shotgun (WGS) entry which is preliminary data.</text>
</comment>